<name>A0AA48RB34_9BACL</name>
<sequence>MENQSMFDYYRQMLKRIAWRLQYQANKVYRHESVLEDVWTKEHKGLVVSDLFVKELLSSLPDRGRFILQKVVIEGIPEREVAKQLNISQKRVNVCKTKYLQQLRQKLISD</sequence>
<evidence type="ECO:0000259" key="1">
    <source>
        <dbReference type="Pfam" id="PF04545"/>
    </source>
</evidence>
<dbReference type="Proteomes" id="UP001189619">
    <property type="component" value="Chromosome"/>
</dbReference>
<dbReference type="Pfam" id="PF04545">
    <property type="entry name" value="Sigma70_r4"/>
    <property type="match status" value="1"/>
</dbReference>
<dbReference type="AlphaFoldDB" id="A0AA48RB34"/>
<dbReference type="GO" id="GO:0003700">
    <property type="term" value="F:DNA-binding transcription factor activity"/>
    <property type="evidence" value="ECO:0007669"/>
    <property type="project" value="InterPro"/>
</dbReference>
<protein>
    <submittedName>
        <fullName evidence="2">Sigma70-r4 domain-containing protein</fullName>
    </submittedName>
</protein>
<proteinExistence type="predicted"/>
<gene>
    <name evidence="2" type="ORF">BSPP4475_00910</name>
</gene>
<dbReference type="EMBL" id="OY569118">
    <property type="protein sequence ID" value="CAJ1000883.1"/>
    <property type="molecule type" value="Genomic_DNA"/>
</dbReference>
<dbReference type="RefSeq" id="WP_171564042.1">
    <property type="nucleotide sequence ID" value="NZ_JAUSVZ010000011.1"/>
</dbReference>
<dbReference type="SUPFAM" id="SSF88659">
    <property type="entry name" value="Sigma3 and sigma4 domains of RNA polymerase sigma factors"/>
    <property type="match status" value="1"/>
</dbReference>
<dbReference type="InterPro" id="IPR013324">
    <property type="entry name" value="RNA_pol_sigma_r3/r4-like"/>
</dbReference>
<organism evidence="2 3">
    <name type="scientific">Brevibacillus aydinogluensis</name>
    <dbReference type="NCBI Taxonomy" id="927786"/>
    <lineage>
        <taxon>Bacteria</taxon>
        <taxon>Bacillati</taxon>
        <taxon>Bacillota</taxon>
        <taxon>Bacilli</taxon>
        <taxon>Bacillales</taxon>
        <taxon>Paenibacillaceae</taxon>
        <taxon>Brevibacillus</taxon>
    </lineage>
</organism>
<accession>A0AA48RB34</accession>
<dbReference type="InterPro" id="IPR007630">
    <property type="entry name" value="RNA_pol_sigma70_r4"/>
</dbReference>
<keyword evidence="3" id="KW-1185">Reference proteome</keyword>
<feature type="domain" description="RNA polymerase sigma-70 region 4" evidence="1">
    <location>
        <begin position="56"/>
        <end position="105"/>
    </location>
</feature>
<evidence type="ECO:0000313" key="2">
    <source>
        <dbReference type="EMBL" id="CAJ1000883.1"/>
    </source>
</evidence>
<dbReference type="KEGG" id="bayd:BSPP4475_00910"/>
<evidence type="ECO:0000313" key="3">
    <source>
        <dbReference type="Proteomes" id="UP001189619"/>
    </source>
</evidence>
<reference evidence="2" key="1">
    <citation type="submission" date="2023-07" db="EMBL/GenBank/DDBJ databases">
        <authorList>
            <person name="Ivanov I."/>
            <person name="Teneva D."/>
            <person name="Stoikov I."/>
        </authorList>
    </citation>
    <scope>NUCLEOTIDE SEQUENCE</scope>
    <source>
        <strain evidence="2">4475</strain>
    </source>
</reference>
<dbReference type="Gene3D" id="1.20.140.160">
    <property type="match status" value="1"/>
</dbReference>
<dbReference type="GO" id="GO:0006352">
    <property type="term" value="P:DNA-templated transcription initiation"/>
    <property type="evidence" value="ECO:0007669"/>
    <property type="project" value="InterPro"/>
</dbReference>